<keyword evidence="3" id="KW-0285">Flavoprotein</keyword>
<organism evidence="11 12">
    <name type="scientific">Amycolatopsis silviterrae</name>
    <dbReference type="NCBI Taxonomy" id="1656914"/>
    <lineage>
        <taxon>Bacteria</taxon>
        <taxon>Bacillati</taxon>
        <taxon>Actinomycetota</taxon>
        <taxon>Actinomycetes</taxon>
        <taxon>Pseudonocardiales</taxon>
        <taxon>Pseudonocardiaceae</taxon>
        <taxon>Amycolatopsis</taxon>
    </lineage>
</organism>
<evidence type="ECO:0000313" key="12">
    <source>
        <dbReference type="Proteomes" id="UP001597483"/>
    </source>
</evidence>
<dbReference type="EMBL" id="JBHUKS010000016">
    <property type="protein sequence ID" value="MFD2470356.1"/>
    <property type="molecule type" value="Genomic_DNA"/>
</dbReference>
<name>A0ABW5HBB7_9PSEU</name>
<dbReference type="InterPro" id="IPR033140">
    <property type="entry name" value="Lipase_GDXG_put_SER_AS"/>
</dbReference>
<keyword evidence="11" id="KW-0378">Hydrolase</keyword>
<dbReference type="InterPro" id="IPR050775">
    <property type="entry name" value="FAD-binding_Monooxygenases"/>
</dbReference>
<proteinExistence type="inferred from homology"/>
<feature type="active site" evidence="8">
    <location>
        <position position="680"/>
    </location>
</feature>
<evidence type="ECO:0000256" key="1">
    <source>
        <dbReference type="ARBA" id="ARBA00001974"/>
    </source>
</evidence>
<feature type="domain" description="FAD/NAD(P)-binding" evidence="10">
    <location>
        <begin position="6"/>
        <end position="207"/>
    </location>
</feature>
<evidence type="ECO:0000313" key="11">
    <source>
        <dbReference type="EMBL" id="MFD2470356.1"/>
    </source>
</evidence>
<dbReference type="PANTHER" id="PTHR43098:SF3">
    <property type="entry name" value="L-ORNITHINE N(5)-MONOOXYGENASE-RELATED"/>
    <property type="match status" value="1"/>
</dbReference>
<accession>A0ABW5HBB7</accession>
<dbReference type="InterPro" id="IPR036188">
    <property type="entry name" value="FAD/NAD-bd_sf"/>
</dbReference>
<protein>
    <submittedName>
        <fullName evidence="11">Alpha/beta hydrolase fold domain-containing protein</fullName>
    </submittedName>
</protein>
<dbReference type="SUPFAM" id="SSF51905">
    <property type="entry name" value="FAD/NAD(P)-binding domain"/>
    <property type="match status" value="2"/>
</dbReference>
<comment type="caution">
    <text evidence="11">The sequence shown here is derived from an EMBL/GenBank/DDBJ whole genome shotgun (WGS) entry which is preliminary data.</text>
</comment>
<evidence type="ECO:0000256" key="5">
    <source>
        <dbReference type="ARBA" id="ARBA00022857"/>
    </source>
</evidence>
<dbReference type="InterPro" id="IPR023753">
    <property type="entry name" value="FAD/NAD-binding_dom"/>
</dbReference>
<comment type="similarity">
    <text evidence="2">Belongs to the FAD-binding monooxygenase family.</text>
</comment>
<evidence type="ECO:0000256" key="6">
    <source>
        <dbReference type="ARBA" id="ARBA00023002"/>
    </source>
</evidence>
<keyword evidence="4" id="KW-0274">FAD</keyword>
<dbReference type="InterPro" id="IPR013094">
    <property type="entry name" value="AB_hydrolase_3"/>
</dbReference>
<dbReference type="PROSITE" id="PS01174">
    <property type="entry name" value="LIPASE_GDXG_SER"/>
    <property type="match status" value="1"/>
</dbReference>
<keyword evidence="6" id="KW-0560">Oxidoreductase</keyword>
<dbReference type="Gene3D" id="3.40.50.1820">
    <property type="entry name" value="alpha/beta hydrolase"/>
    <property type="match status" value="1"/>
</dbReference>
<dbReference type="GO" id="GO:0016787">
    <property type="term" value="F:hydrolase activity"/>
    <property type="evidence" value="ECO:0007669"/>
    <property type="project" value="UniProtKB-KW"/>
</dbReference>
<dbReference type="Pfam" id="PF07859">
    <property type="entry name" value="Abhydrolase_3"/>
    <property type="match status" value="1"/>
</dbReference>
<dbReference type="PRINTS" id="PR00411">
    <property type="entry name" value="PNDRDTASEI"/>
</dbReference>
<dbReference type="InterPro" id="IPR029058">
    <property type="entry name" value="AB_hydrolase_fold"/>
</dbReference>
<keyword evidence="5" id="KW-0521">NADP</keyword>
<dbReference type="RefSeq" id="WP_378307528.1">
    <property type="nucleotide sequence ID" value="NZ_JBHUKS010000016.1"/>
</dbReference>
<evidence type="ECO:0000256" key="8">
    <source>
        <dbReference type="PROSITE-ProRule" id="PRU10038"/>
    </source>
</evidence>
<evidence type="ECO:0000256" key="2">
    <source>
        <dbReference type="ARBA" id="ARBA00010139"/>
    </source>
</evidence>
<evidence type="ECO:0000256" key="7">
    <source>
        <dbReference type="ARBA" id="ARBA00023033"/>
    </source>
</evidence>
<dbReference type="PANTHER" id="PTHR43098">
    <property type="entry name" value="L-ORNITHINE N(5)-MONOOXYGENASE-RELATED"/>
    <property type="match status" value="1"/>
</dbReference>
<gene>
    <name evidence="11" type="ORF">ACFSVL_23410</name>
</gene>
<evidence type="ECO:0000256" key="4">
    <source>
        <dbReference type="ARBA" id="ARBA00022827"/>
    </source>
</evidence>
<evidence type="ECO:0000256" key="3">
    <source>
        <dbReference type="ARBA" id="ARBA00022630"/>
    </source>
</evidence>
<evidence type="ECO:0000259" key="9">
    <source>
        <dbReference type="Pfam" id="PF07859"/>
    </source>
</evidence>
<comment type="cofactor">
    <cofactor evidence="1">
        <name>FAD</name>
        <dbReference type="ChEBI" id="CHEBI:57692"/>
    </cofactor>
</comment>
<sequence>MENSFDAVVVGAGVAGLYAVHKLRGRGMRVRGFDSAAGVGGTWYHNRYPGARCDVESIDYSYSFDEELQQEWTWSERFAEQEEILRYLGHVADRHDLRSAYEFSTRVTSAEYDGRWTVRTDTGRTVDARFLVLATGVLSATNMPDLPGRDTFAGELYHTGAWPHDLVEFAGKRVGVIGTGSSGIQAIPVIAETAAHVTVFQRSPNYSIPARNRPLTPEYVAEIKAGYPERRRLSRVSGGGTPNSPHPRGALEVGAAERTRIYDQWWERGGYLFAKAFPDQMTSLAANDTAREYVEAKIRELVHDPDIADQLIPDDHPIGTKRIVTDSGYFEAYNRENVTLVNLRRTPLTEITPDGVRTEDTLHQLDMLVFATGFDAMTGSLSRIDIRGRNGRTLRDEWSAGPRTYLGLTVAGFPNMFVVSGPGSPSVLANMVLTAEQHVDWISSCLDFLDDHGVTTIEATEDAVTAWVAECNANAAATLFPAANSWYLGANIPGKPRVFMPYIGGLGKYRAICDDIAADGYRGFVLDDPATSEVKAMLAGLALPDVTQHDPAELREIIRSRRAPLTRQPAMRIAEDRVIPGPGGDLKLRIYAPHHETPLPVLVFAHGGGFVFCDLDSHDEFCRSMAASVEAVVVAVDYRLAPEHPGPAAMEDVYAALVWATEHAAEYGGDPARIGVAGDSAGGNLAATVCLAARDRGSPSIAGQVLLYPVIDDDFATESYRRYGEGYYNTETAMRWYWAQYAPDGTDSPYLVPTRAESLADLPPAVVATAELDPLCTAGDDYARQLRDAGVEVTALRFEGLFHGFLTIPALSLTEPAREKLWQLMRDLLA</sequence>
<keyword evidence="12" id="KW-1185">Reference proteome</keyword>
<reference evidence="12" key="1">
    <citation type="journal article" date="2019" name="Int. J. Syst. Evol. Microbiol.">
        <title>The Global Catalogue of Microorganisms (GCM) 10K type strain sequencing project: providing services to taxonomists for standard genome sequencing and annotation.</title>
        <authorList>
            <consortium name="The Broad Institute Genomics Platform"/>
            <consortium name="The Broad Institute Genome Sequencing Center for Infectious Disease"/>
            <person name="Wu L."/>
            <person name="Ma J."/>
        </authorList>
    </citation>
    <scope>NUCLEOTIDE SEQUENCE [LARGE SCALE GENOMIC DNA]</scope>
    <source>
        <strain evidence="12">CGMCC 4.7641</strain>
    </source>
</reference>
<dbReference type="Proteomes" id="UP001597483">
    <property type="component" value="Unassembled WGS sequence"/>
</dbReference>
<feature type="domain" description="Alpha/beta hydrolase fold-3" evidence="9">
    <location>
        <begin position="602"/>
        <end position="806"/>
    </location>
</feature>
<keyword evidence="7" id="KW-0503">Monooxygenase</keyword>
<dbReference type="Gene3D" id="3.50.50.60">
    <property type="entry name" value="FAD/NAD(P)-binding domain"/>
    <property type="match status" value="2"/>
</dbReference>
<dbReference type="SUPFAM" id="SSF53474">
    <property type="entry name" value="alpha/beta-Hydrolases"/>
    <property type="match status" value="1"/>
</dbReference>
<evidence type="ECO:0000259" key="10">
    <source>
        <dbReference type="Pfam" id="PF07992"/>
    </source>
</evidence>
<dbReference type="Pfam" id="PF07992">
    <property type="entry name" value="Pyr_redox_2"/>
    <property type="match status" value="1"/>
</dbReference>